<feature type="region of interest" description="Disordered" evidence="1">
    <location>
        <begin position="137"/>
        <end position="157"/>
    </location>
</feature>
<accession>A0A917IJX7</accession>
<dbReference type="EMBL" id="BMJY01000029">
    <property type="protein sequence ID" value="GGH51680.1"/>
    <property type="molecule type" value="Genomic_DNA"/>
</dbReference>
<dbReference type="AlphaFoldDB" id="A0A917IJX7"/>
<dbReference type="RefSeq" id="WP_188757321.1">
    <property type="nucleotide sequence ID" value="NZ_BMJY01000029.1"/>
</dbReference>
<name>A0A917IJX7_9MICO</name>
<sequence>MTRRLLPLLAVLALPLTACATGTAAAGGSPAPSPETSASPSAAPSPSPTVESPAPPSGPTLDDPSTWEISTAGIGPVLLGGDLQETAALFGLEVDGGNGHPNPDCHSVRIPVGDHELLVSGLDDTIVTLFLREPAADQGSPAELDPRGPRTADGFGVGTPVAEIERVRGPFTDKSHDSHAWVENDGARHVTLTSGRTDQDPTAHAVVESLTVYENDAPEWPHCID</sequence>
<keyword evidence="2" id="KW-0732">Signal</keyword>
<keyword evidence="4" id="KW-1185">Reference proteome</keyword>
<feature type="compositionally biased region" description="Low complexity" evidence="1">
    <location>
        <begin position="23"/>
        <end position="42"/>
    </location>
</feature>
<reference evidence="3" key="1">
    <citation type="journal article" date="2014" name="Int. J. Syst. Evol. Microbiol.">
        <title>Complete genome sequence of Corynebacterium casei LMG S-19264T (=DSM 44701T), isolated from a smear-ripened cheese.</title>
        <authorList>
            <consortium name="US DOE Joint Genome Institute (JGI-PGF)"/>
            <person name="Walter F."/>
            <person name="Albersmeier A."/>
            <person name="Kalinowski J."/>
            <person name="Ruckert C."/>
        </authorList>
    </citation>
    <scope>NUCLEOTIDE SEQUENCE</scope>
    <source>
        <strain evidence="3">CGMCC 1.15794</strain>
    </source>
</reference>
<protein>
    <recommendedName>
        <fullName evidence="5">Lipoprotein</fullName>
    </recommendedName>
</protein>
<proteinExistence type="predicted"/>
<evidence type="ECO:0000256" key="1">
    <source>
        <dbReference type="SAM" id="MobiDB-lite"/>
    </source>
</evidence>
<evidence type="ECO:0000313" key="4">
    <source>
        <dbReference type="Proteomes" id="UP000657592"/>
    </source>
</evidence>
<feature type="chain" id="PRO_5037333355" description="Lipoprotein" evidence="2">
    <location>
        <begin position="21"/>
        <end position="225"/>
    </location>
</feature>
<evidence type="ECO:0000313" key="3">
    <source>
        <dbReference type="EMBL" id="GGH51680.1"/>
    </source>
</evidence>
<evidence type="ECO:0008006" key="5">
    <source>
        <dbReference type="Google" id="ProtNLM"/>
    </source>
</evidence>
<comment type="caution">
    <text evidence="3">The sequence shown here is derived from an EMBL/GenBank/DDBJ whole genome shotgun (WGS) entry which is preliminary data.</text>
</comment>
<reference evidence="3" key="2">
    <citation type="submission" date="2020-09" db="EMBL/GenBank/DDBJ databases">
        <authorList>
            <person name="Sun Q."/>
            <person name="Zhou Y."/>
        </authorList>
    </citation>
    <scope>NUCLEOTIDE SEQUENCE</scope>
    <source>
        <strain evidence="3">CGMCC 1.15794</strain>
    </source>
</reference>
<evidence type="ECO:0000256" key="2">
    <source>
        <dbReference type="SAM" id="SignalP"/>
    </source>
</evidence>
<organism evidence="3 4">
    <name type="scientific">Microbacterium album</name>
    <dbReference type="NCBI Taxonomy" id="2053191"/>
    <lineage>
        <taxon>Bacteria</taxon>
        <taxon>Bacillati</taxon>
        <taxon>Actinomycetota</taxon>
        <taxon>Actinomycetes</taxon>
        <taxon>Micrococcales</taxon>
        <taxon>Microbacteriaceae</taxon>
        <taxon>Microbacterium</taxon>
    </lineage>
</organism>
<feature type="signal peptide" evidence="2">
    <location>
        <begin position="1"/>
        <end position="20"/>
    </location>
</feature>
<gene>
    <name evidence="3" type="ORF">GCM10010921_31210</name>
</gene>
<feature type="compositionally biased region" description="Pro residues" evidence="1">
    <location>
        <begin position="43"/>
        <end position="58"/>
    </location>
</feature>
<feature type="region of interest" description="Disordered" evidence="1">
    <location>
        <begin position="23"/>
        <end position="69"/>
    </location>
</feature>
<dbReference type="Proteomes" id="UP000657592">
    <property type="component" value="Unassembled WGS sequence"/>
</dbReference>